<dbReference type="PANTHER" id="PTHR30007">
    <property type="entry name" value="PHP DOMAIN PROTEIN"/>
    <property type="match status" value="1"/>
</dbReference>
<dbReference type="PANTHER" id="PTHR30007:SF0">
    <property type="entry name" value="TRANSPOSASE"/>
    <property type="match status" value="1"/>
</dbReference>
<gene>
    <name evidence="2" type="ORF">MTX78_19730</name>
</gene>
<dbReference type="InterPro" id="IPR002559">
    <property type="entry name" value="Transposase_11"/>
</dbReference>
<name>A0ABY4CVP1_9BACT</name>
<proteinExistence type="predicted"/>
<dbReference type="Pfam" id="PF01609">
    <property type="entry name" value="DDE_Tnp_1"/>
    <property type="match status" value="1"/>
</dbReference>
<protein>
    <recommendedName>
        <fullName evidence="1">Transposase IS4-like domain-containing protein</fullName>
    </recommendedName>
</protein>
<sequence length="102" mass="11575">MVRGWPERRQPGLGVVWADGGYSGPPAARAAPFGCRLQMVAKPAGQKPFAALPRRWEVERAFAWLSRYRRLGTRYLEPIPQNSCAWIFVAVIHLMCRRLQPA</sequence>
<evidence type="ECO:0000259" key="1">
    <source>
        <dbReference type="Pfam" id="PF01609"/>
    </source>
</evidence>
<dbReference type="RefSeq" id="WP_243797648.1">
    <property type="nucleotide sequence ID" value="NZ_CP094669.1"/>
</dbReference>
<evidence type="ECO:0000313" key="3">
    <source>
        <dbReference type="Proteomes" id="UP000831113"/>
    </source>
</evidence>
<dbReference type="Proteomes" id="UP000831113">
    <property type="component" value="Chromosome"/>
</dbReference>
<reference evidence="2 3" key="1">
    <citation type="submission" date="2022-03" db="EMBL/GenBank/DDBJ databases">
        <title>Hymenobactersp. isolated from the air.</title>
        <authorList>
            <person name="Won M."/>
            <person name="Kwon S.-W."/>
        </authorList>
    </citation>
    <scope>NUCLEOTIDE SEQUENCE [LARGE SCALE GENOMIC DNA]</scope>
    <source>
        <strain evidence="2 3">KACC 21982</strain>
    </source>
</reference>
<accession>A0ABY4CVP1</accession>
<dbReference type="EMBL" id="CP094669">
    <property type="protein sequence ID" value="UOG74335.1"/>
    <property type="molecule type" value="Genomic_DNA"/>
</dbReference>
<feature type="domain" description="Transposase IS4-like" evidence="1">
    <location>
        <begin position="12"/>
        <end position="94"/>
    </location>
</feature>
<evidence type="ECO:0000313" key="2">
    <source>
        <dbReference type="EMBL" id="UOG74335.1"/>
    </source>
</evidence>
<keyword evidence="3" id="KW-1185">Reference proteome</keyword>
<organism evidence="2 3">
    <name type="scientific">Hymenobacter tibetensis</name>
    <dbReference type="NCBI Taxonomy" id="497967"/>
    <lineage>
        <taxon>Bacteria</taxon>
        <taxon>Pseudomonadati</taxon>
        <taxon>Bacteroidota</taxon>
        <taxon>Cytophagia</taxon>
        <taxon>Cytophagales</taxon>
        <taxon>Hymenobacteraceae</taxon>
        <taxon>Hymenobacter</taxon>
    </lineage>
</organism>